<evidence type="ECO:0000256" key="1">
    <source>
        <dbReference type="SAM" id="MobiDB-lite"/>
    </source>
</evidence>
<feature type="chain" id="PRO_5038026485" evidence="2">
    <location>
        <begin position="25"/>
        <end position="162"/>
    </location>
</feature>
<sequence length="162" mass="18770">MKSKRIVCMLTVAAMSFGSLSAFAQGRDENRDHDRGDQRYERGAMGNRGHDEGRNDRGDARDGHDRRDEGRYGHDRRDEARYEHERRGDHDVYYYGARGPEWHRGGRLPAQYREHQYVVDNWHEHHLAPPPRGYHWVQVGNDYVLAAIATGVIAQLLLNGSY</sequence>
<comment type="caution">
    <text evidence="3">The sequence shown here is derived from an EMBL/GenBank/DDBJ whole genome shotgun (WGS) entry which is preliminary data.</text>
</comment>
<reference evidence="3" key="1">
    <citation type="journal article" date="2012" name="J. Microbiol. Biotechnol.">
        <title>Ramlibacter ginsenosidimutans sp. nov., with ginsenoside-converting activity.</title>
        <authorList>
            <person name="Wang L."/>
            <person name="An D.S."/>
            <person name="Kim S.G."/>
            <person name="Jin F.X."/>
            <person name="Kim S.C."/>
            <person name="Lee S.T."/>
            <person name="Im W.T."/>
        </authorList>
    </citation>
    <scope>NUCLEOTIDE SEQUENCE</scope>
    <source>
        <strain evidence="3">KACC 17527</strain>
    </source>
</reference>
<dbReference type="Pfam" id="PF11776">
    <property type="entry name" value="RcnB"/>
    <property type="match status" value="1"/>
</dbReference>
<name>A0A934TVL0_9BURK</name>
<dbReference type="InterPro" id="IPR024572">
    <property type="entry name" value="RcnB"/>
</dbReference>
<dbReference type="Proteomes" id="UP000630528">
    <property type="component" value="Unassembled WGS sequence"/>
</dbReference>
<proteinExistence type="predicted"/>
<protein>
    <submittedName>
        <fullName evidence="3">RcnB family protein</fullName>
    </submittedName>
</protein>
<keyword evidence="4" id="KW-1185">Reference proteome</keyword>
<dbReference type="AlphaFoldDB" id="A0A934TVL0"/>
<gene>
    <name evidence="3" type="ORF">JJB11_19105</name>
</gene>
<evidence type="ECO:0000256" key="2">
    <source>
        <dbReference type="SAM" id="SignalP"/>
    </source>
</evidence>
<organism evidence="3 4">
    <name type="scientific">Ramlibacter ginsenosidimutans</name>
    <dbReference type="NCBI Taxonomy" id="502333"/>
    <lineage>
        <taxon>Bacteria</taxon>
        <taxon>Pseudomonadati</taxon>
        <taxon>Pseudomonadota</taxon>
        <taxon>Betaproteobacteria</taxon>
        <taxon>Burkholderiales</taxon>
        <taxon>Comamonadaceae</taxon>
        <taxon>Ramlibacter</taxon>
    </lineage>
</organism>
<keyword evidence="2" id="KW-0732">Signal</keyword>
<dbReference type="Gene3D" id="3.10.450.160">
    <property type="entry name" value="inner membrane protein cigr"/>
    <property type="match status" value="1"/>
</dbReference>
<evidence type="ECO:0000313" key="3">
    <source>
        <dbReference type="EMBL" id="MBK6008218.1"/>
    </source>
</evidence>
<dbReference type="RefSeq" id="WP_201175131.1">
    <property type="nucleotide sequence ID" value="NZ_JAEPWM010000009.1"/>
</dbReference>
<accession>A0A934TVL0</accession>
<feature type="signal peptide" evidence="2">
    <location>
        <begin position="1"/>
        <end position="24"/>
    </location>
</feature>
<feature type="region of interest" description="Disordered" evidence="1">
    <location>
        <begin position="27"/>
        <end position="83"/>
    </location>
</feature>
<evidence type="ECO:0000313" key="4">
    <source>
        <dbReference type="Proteomes" id="UP000630528"/>
    </source>
</evidence>
<dbReference type="EMBL" id="JAEPWM010000009">
    <property type="protein sequence ID" value="MBK6008218.1"/>
    <property type="molecule type" value="Genomic_DNA"/>
</dbReference>
<reference evidence="3" key="2">
    <citation type="submission" date="2021-01" db="EMBL/GenBank/DDBJ databases">
        <authorList>
            <person name="Kang M."/>
        </authorList>
    </citation>
    <scope>NUCLEOTIDE SEQUENCE</scope>
    <source>
        <strain evidence="3">KACC 17527</strain>
    </source>
</reference>